<evidence type="ECO:0000256" key="4">
    <source>
        <dbReference type="ARBA" id="ARBA00023136"/>
    </source>
</evidence>
<feature type="transmembrane region" description="Helical" evidence="6">
    <location>
        <begin position="154"/>
        <end position="177"/>
    </location>
</feature>
<feature type="region of interest" description="Disordered" evidence="5">
    <location>
        <begin position="836"/>
        <end position="890"/>
    </location>
</feature>
<keyword evidence="4 6" id="KW-0472">Membrane</keyword>
<feature type="transmembrane region" description="Helical" evidence="6">
    <location>
        <begin position="234"/>
        <end position="256"/>
    </location>
</feature>
<feature type="compositionally biased region" description="Polar residues" evidence="5">
    <location>
        <begin position="939"/>
        <end position="948"/>
    </location>
</feature>
<evidence type="ECO:0000259" key="8">
    <source>
        <dbReference type="Pfam" id="PF13886"/>
    </source>
</evidence>
<feature type="compositionally biased region" description="Basic and acidic residues" evidence="5">
    <location>
        <begin position="351"/>
        <end position="383"/>
    </location>
</feature>
<feature type="transmembrane region" description="Helical" evidence="6">
    <location>
        <begin position="263"/>
        <end position="282"/>
    </location>
</feature>
<feature type="compositionally biased region" description="Polar residues" evidence="5">
    <location>
        <begin position="652"/>
        <end position="663"/>
    </location>
</feature>
<feature type="region of interest" description="Disordered" evidence="5">
    <location>
        <begin position="447"/>
        <end position="741"/>
    </location>
</feature>
<evidence type="ECO:0000256" key="2">
    <source>
        <dbReference type="ARBA" id="ARBA00022692"/>
    </source>
</evidence>
<keyword evidence="3 6" id="KW-1133">Transmembrane helix</keyword>
<feature type="transmembrane region" description="Helical" evidence="6">
    <location>
        <begin position="126"/>
        <end position="147"/>
    </location>
</feature>
<feature type="compositionally biased region" description="Low complexity" evidence="5">
    <location>
        <begin position="723"/>
        <end position="734"/>
    </location>
</feature>
<keyword evidence="10" id="KW-1185">Reference proteome</keyword>
<feature type="compositionally biased region" description="Low complexity" evidence="5">
    <location>
        <begin position="41"/>
        <end position="54"/>
    </location>
</feature>
<feature type="compositionally biased region" description="Polar residues" evidence="5">
    <location>
        <begin position="836"/>
        <end position="866"/>
    </location>
</feature>
<keyword evidence="7" id="KW-0732">Signal</keyword>
<dbReference type="Pfam" id="PF13886">
    <property type="entry name" value="TM7S3_TM198"/>
    <property type="match status" value="1"/>
</dbReference>
<feature type="compositionally biased region" description="Low complexity" evidence="5">
    <location>
        <begin position="465"/>
        <end position="494"/>
    </location>
</feature>
<dbReference type="InterPro" id="IPR025256">
    <property type="entry name" value="TM7S3/TM198-like_dom"/>
</dbReference>
<feature type="chain" id="PRO_5025423004" description="TM7S3/TM198-like domain-containing protein" evidence="7">
    <location>
        <begin position="23"/>
        <end position="1061"/>
    </location>
</feature>
<evidence type="ECO:0000256" key="3">
    <source>
        <dbReference type="ARBA" id="ARBA00022989"/>
    </source>
</evidence>
<dbReference type="OrthoDB" id="102260at2759"/>
<gene>
    <name evidence="9" type="ORF">BU23DRAFT_581301</name>
</gene>
<dbReference type="Proteomes" id="UP000800036">
    <property type="component" value="Unassembled WGS sequence"/>
</dbReference>
<feature type="domain" description="TM7S3/TM198-like" evidence="8">
    <location>
        <begin position="134"/>
        <end position="337"/>
    </location>
</feature>
<dbReference type="EMBL" id="ML976691">
    <property type="protein sequence ID" value="KAF1971782.1"/>
    <property type="molecule type" value="Genomic_DNA"/>
</dbReference>
<feature type="compositionally biased region" description="Polar residues" evidence="5">
    <location>
        <begin position="672"/>
        <end position="681"/>
    </location>
</feature>
<feature type="compositionally biased region" description="Low complexity" evidence="5">
    <location>
        <begin position="395"/>
        <end position="408"/>
    </location>
</feature>
<feature type="compositionally biased region" description="Low complexity" evidence="5">
    <location>
        <begin position="1019"/>
        <end position="1042"/>
    </location>
</feature>
<feature type="transmembrane region" description="Helical" evidence="6">
    <location>
        <begin position="212"/>
        <end position="228"/>
    </location>
</feature>
<dbReference type="PANTHER" id="PTHR39469">
    <property type="entry name" value="CHROMOSOME 1, WHOLE GENOME SHOTGUN SEQUENCE"/>
    <property type="match status" value="1"/>
</dbReference>
<feature type="compositionally biased region" description="Low complexity" evidence="5">
    <location>
        <begin position="72"/>
        <end position="96"/>
    </location>
</feature>
<feature type="compositionally biased region" description="Low complexity" evidence="5">
    <location>
        <begin position="867"/>
        <end position="879"/>
    </location>
</feature>
<feature type="region of interest" description="Disordered" evidence="5">
    <location>
        <begin position="1019"/>
        <end position="1045"/>
    </location>
</feature>
<proteinExistence type="predicted"/>
<feature type="compositionally biased region" description="Basic residues" evidence="5">
    <location>
        <begin position="927"/>
        <end position="937"/>
    </location>
</feature>
<dbReference type="AlphaFoldDB" id="A0A6A5V6X0"/>
<name>A0A6A5V6X0_9PLEO</name>
<evidence type="ECO:0000256" key="5">
    <source>
        <dbReference type="SAM" id="MobiDB-lite"/>
    </source>
</evidence>
<evidence type="ECO:0000256" key="7">
    <source>
        <dbReference type="SAM" id="SignalP"/>
    </source>
</evidence>
<feature type="compositionally biased region" description="Basic and acidic residues" evidence="5">
    <location>
        <begin position="698"/>
        <end position="718"/>
    </location>
</feature>
<organism evidence="9 10">
    <name type="scientific">Bimuria novae-zelandiae CBS 107.79</name>
    <dbReference type="NCBI Taxonomy" id="1447943"/>
    <lineage>
        <taxon>Eukaryota</taxon>
        <taxon>Fungi</taxon>
        <taxon>Dikarya</taxon>
        <taxon>Ascomycota</taxon>
        <taxon>Pezizomycotina</taxon>
        <taxon>Dothideomycetes</taxon>
        <taxon>Pleosporomycetidae</taxon>
        <taxon>Pleosporales</taxon>
        <taxon>Massarineae</taxon>
        <taxon>Didymosphaeriaceae</taxon>
        <taxon>Bimuria</taxon>
    </lineage>
</organism>
<feature type="compositionally biased region" description="Basic and acidic residues" evidence="5">
    <location>
        <begin position="623"/>
        <end position="632"/>
    </location>
</feature>
<feature type="region of interest" description="Disordered" evidence="5">
    <location>
        <begin position="27"/>
        <end position="96"/>
    </location>
</feature>
<feature type="signal peptide" evidence="7">
    <location>
        <begin position="1"/>
        <end position="22"/>
    </location>
</feature>
<keyword evidence="2 6" id="KW-0812">Transmembrane</keyword>
<feature type="transmembrane region" description="Helical" evidence="6">
    <location>
        <begin position="183"/>
        <end position="205"/>
    </location>
</feature>
<feature type="region of interest" description="Disordered" evidence="5">
    <location>
        <begin position="351"/>
        <end position="424"/>
    </location>
</feature>
<accession>A0A6A5V6X0</accession>
<sequence>MRSFRLLLITIALLVCLHTVTAAPQHGLARRQDEDGPTTTASTANESSRPSSTSRTRETSTARSVSDHQSTTKEPTPSSTISTTSSTISAPPSATATSDEAAVDMANASSLKGSVLDDPLPLHPKITPALGLIGVLLLISGATYAVVGIKNKWIYIFGSAAYLAALAVTVLIIYLMNPPVSNAIQGAFFVAAFVTGAIFGALALIFPDLTEGLGCLLGGYCLSMWFLSLKEGGLITSTGGRAIFIGCMSAAGYCLSFSHYTRTYGLIGSISFSGATITMLGVDCFSRAGWKEFWLYLWDVNPDVFPLNTNTYPIGKGLKAELAGVIILTVFGVISQLRLWKLIKERRVKREAHEQEVAESQQRQEEERGRQIEDKFQRERRQWEATYGEKNLAGSSDESSLSTPRSSSLNEKEPSYGSSADLTRSAGKQAVVTVAPVQEEEIQQIDATGAPLHGDRAATLSTDISRANSARASSEAVPPSRISRSISITSSLKPSSPPPPVVVPLPFRILQEDDAKSQTSDKASVYALPDTGEEPPVPENTDPHSLVRRMSGKPTMKRLSTTNSSDAGFQAEDIVMMSQLDDDRASSVAATLDEEDKTSLRSLSPPHSPVDANRELEDAATQHSKEKSEDGASKATESDDERDDSGIALEENASTSPTTSTVDVQAADSSEESTTLETAASPTAKGPRQSLTVSTNPKPDDARSKRESAPSPHLRHDTLVNTSSVKSDSPSASSQDDRAASVAEDLSNILLTRLSKVAQSYRTNEWAKHLEAAEKPEVGEIAEPSSPGAQLDHECPAPVTEGIAQPFAVAKPASNRISSDSSNAHRNNAFMQINSNAARQSQGDISVLSRQSSRAKSVRFSGSQQASGIESIGRRISSSPVQLPNKTLMGKRESLMRTRVSTQNFNQLVGSTIDATAAADEDMTLAQRKRAPKHHKPPSASQKWQKSSWAAAPPVAEGFDSHQPKRSVGSGSEGKREELLSGWRDSTQHNGTLRHNVVTREQEQRAALVNAKRQKEMEQQQQAILAQQRESMQRTMMRSSQMLDAHRDAMRRMQAAANKNA</sequence>
<dbReference type="PANTHER" id="PTHR39469:SF1">
    <property type="entry name" value="DUF4203 DOMAIN-CONTAINING PROTEIN"/>
    <property type="match status" value="1"/>
</dbReference>
<protein>
    <recommendedName>
        <fullName evidence="8">TM7S3/TM198-like domain-containing protein</fullName>
    </recommendedName>
</protein>
<evidence type="ECO:0000256" key="6">
    <source>
        <dbReference type="SAM" id="Phobius"/>
    </source>
</evidence>
<dbReference type="GO" id="GO:0016020">
    <property type="term" value="C:membrane"/>
    <property type="evidence" value="ECO:0007669"/>
    <property type="project" value="UniProtKB-SubCell"/>
</dbReference>
<comment type="subcellular location">
    <subcellularLocation>
        <location evidence="1">Membrane</location>
        <topology evidence="1">Multi-pass membrane protein</topology>
    </subcellularLocation>
</comment>
<evidence type="ECO:0000256" key="1">
    <source>
        <dbReference type="ARBA" id="ARBA00004141"/>
    </source>
</evidence>
<reference evidence="9" key="1">
    <citation type="journal article" date="2020" name="Stud. Mycol.">
        <title>101 Dothideomycetes genomes: a test case for predicting lifestyles and emergence of pathogens.</title>
        <authorList>
            <person name="Haridas S."/>
            <person name="Albert R."/>
            <person name="Binder M."/>
            <person name="Bloem J."/>
            <person name="Labutti K."/>
            <person name="Salamov A."/>
            <person name="Andreopoulos B."/>
            <person name="Baker S."/>
            <person name="Barry K."/>
            <person name="Bills G."/>
            <person name="Bluhm B."/>
            <person name="Cannon C."/>
            <person name="Castanera R."/>
            <person name="Culley D."/>
            <person name="Daum C."/>
            <person name="Ezra D."/>
            <person name="Gonzalez J."/>
            <person name="Henrissat B."/>
            <person name="Kuo A."/>
            <person name="Liang C."/>
            <person name="Lipzen A."/>
            <person name="Lutzoni F."/>
            <person name="Magnuson J."/>
            <person name="Mondo S."/>
            <person name="Nolan M."/>
            <person name="Ohm R."/>
            <person name="Pangilinan J."/>
            <person name="Park H.-J."/>
            <person name="Ramirez L."/>
            <person name="Alfaro M."/>
            <person name="Sun H."/>
            <person name="Tritt A."/>
            <person name="Yoshinaga Y."/>
            <person name="Zwiers L.-H."/>
            <person name="Turgeon B."/>
            <person name="Goodwin S."/>
            <person name="Spatafora J."/>
            <person name="Crous P."/>
            <person name="Grigoriev I."/>
        </authorList>
    </citation>
    <scope>NUCLEOTIDE SEQUENCE</scope>
    <source>
        <strain evidence="9">CBS 107.79</strain>
    </source>
</reference>
<feature type="compositionally biased region" description="Polar residues" evidence="5">
    <location>
        <begin position="984"/>
        <end position="993"/>
    </location>
</feature>
<evidence type="ECO:0000313" key="9">
    <source>
        <dbReference type="EMBL" id="KAF1971782.1"/>
    </source>
</evidence>
<feature type="region of interest" description="Disordered" evidence="5">
    <location>
        <begin position="927"/>
        <end position="994"/>
    </location>
</feature>
<feature type="compositionally biased region" description="Polar residues" evidence="5">
    <location>
        <begin position="558"/>
        <end position="567"/>
    </location>
</feature>
<evidence type="ECO:0000313" key="10">
    <source>
        <dbReference type="Proteomes" id="UP000800036"/>
    </source>
</evidence>